<gene>
    <name evidence="3" type="ORF">QOZ97_001072</name>
</gene>
<dbReference type="InterPro" id="IPR012495">
    <property type="entry name" value="TadE-like_dom"/>
</dbReference>
<accession>A0ABU0N8M1</accession>
<protein>
    <recommendedName>
        <fullName evidence="2">TadE-like domain-containing protein</fullName>
    </recommendedName>
</protein>
<keyword evidence="1" id="KW-1133">Transmembrane helix</keyword>
<feature type="transmembrane region" description="Helical" evidence="1">
    <location>
        <begin position="20"/>
        <end position="42"/>
    </location>
</feature>
<evidence type="ECO:0000313" key="3">
    <source>
        <dbReference type="EMBL" id="MDQ0565562.1"/>
    </source>
</evidence>
<evidence type="ECO:0000259" key="2">
    <source>
        <dbReference type="Pfam" id="PF07811"/>
    </source>
</evidence>
<dbReference type="Pfam" id="PF07811">
    <property type="entry name" value="TadE"/>
    <property type="match status" value="1"/>
</dbReference>
<sequence length="208" mass="22639">MLEMLRSLRRDSRGLALTEFAFAAPIFLTLVLAGLELTNLALAHLRVSQMAMTVADNAGRVTSGIDEANIYEVFSGAEANSSALGFKENGRIVLSSLEHNGRSGSREGQTIVWQRCWGDDTAVSSSYGVEGDGKNNDDLEFGMGNGSNTITALEGTAVMFVEATYDYQPLVDTGFFDPPTIRYESAFNVRGRQNNEISNTQNLDEMDC</sequence>
<evidence type="ECO:0000256" key="1">
    <source>
        <dbReference type="SAM" id="Phobius"/>
    </source>
</evidence>
<feature type="domain" description="TadE-like" evidence="2">
    <location>
        <begin position="14"/>
        <end position="55"/>
    </location>
</feature>
<comment type="caution">
    <text evidence="3">The sequence shown here is derived from an EMBL/GenBank/DDBJ whole genome shotgun (WGS) entry which is preliminary data.</text>
</comment>
<keyword evidence="4" id="KW-1185">Reference proteome</keyword>
<evidence type="ECO:0000313" key="4">
    <source>
        <dbReference type="Proteomes" id="UP001238601"/>
    </source>
</evidence>
<dbReference type="EMBL" id="JAUSWK010000001">
    <property type="protein sequence ID" value="MDQ0565562.1"/>
    <property type="molecule type" value="Genomic_DNA"/>
</dbReference>
<name>A0ABU0N8M1_9SPHN</name>
<organism evidence="3 4">
    <name type="scientific">Qipengyuania citrea</name>
    <dbReference type="NCBI Taxonomy" id="225971"/>
    <lineage>
        <taxon>Bacteria</taxon>
        <taxon>Pseudomonadati</taxon>
        <taxon>Pseudomonadota</taxon>
        <taxon>Alphaproteobacteria</taxon>
        <taxon>Sphingomonadales</taxon>
        <taxon>Erythrobacteraceae</taxon>
        <taxon>Qipengyuania</taxon>
    </lineage>
</organism>
<keyword evidence="1" id="KW-0812">Transmembrane</keyword>
<reference evidence="3 4" key="1">
    <citation type="submission" date="2023-07" db="EMBL/GenBank/DDBJ databases">
        <title>Genomic Encyclopedia of Type Strains, Phase IV (KMG-IV): sequencing the most valuable type-strain genomes for metagenomic binning, comparative biology and taxonomic classification.</title>
        <authorList>
            <person name="Goeker M."/>
        </authorList>
    </citation>
    <scope>NUCLEOTIDE SEQUENCE [LARGE SCALE GENOMIC DNA]</scope>
    <source>
        <strain evidence="3 4">DSM 14432</strain>
    </source>
</reference>
<proteinExistence type="predicted"/>
<dbReference type="Proteomes" id="UP001238601">
    <property type="component" value="Unassembled WGS sequence"/>
</dbReference>
<keyword evidence="1" id="KW-0472">Membrane</keyword>